<dbReference type="EMBL" id="DF237738">
    <property type="protein sequence ID" value="GAQ91457.1"/>
    <property type="molecule type" value="Genomic_DNA"/>
</dbReference>
<evidence type="ECO:0000313" key="3">
    <source>
        <dbReference type="EMBL" id="GAQ91457.1"/>
    </source>
</evidence>
<dbReference type="InterPro" id="IPR003647">
    <property type="entry name" value="Intron_nuc_1_rpt"/>
</dbReference>
<evidence type="ECO:0000256" key="1">
    <source>
        <dbReference type="SAM" id="MobiDB-lite"/>
    </source>
</evidence>
<accession>A0A1Y1IS32</accession>
<dbReference type="SMART" id="SM00497">
    <property type="entry name" value="IENR1"/>
    <property type="match status" value="1"/>
</dbReference>
<gene>
    <name evidence="3" type="ORF">KFL_007890050</name>
</gene>
<dbReference type="Pfam" id="PF01844">
    <property type="entry name" value="HNH"/>
    <property type="match status" value="1"/>
</dbReference>
<dbReference type="InterPro" id="IPR044925">
    <property type="entry name" value="His-Me_finger_sf"/>
</dbReference>
<reference evidence="3 4" key="1">
    <citation type="journal article" date="2014" name="Nat. Commun.">
        <title>Klebsormidium flaccidum genome reveals primary factors for plant terrestrial adaptation.</title>
        <authorList>
            <person name="Hori K."/>
            <person name="Maruyama F."/>
            <person name="Fujisawa T."/>
            <person name="Togashi T."/>
            <person name="Yamamoto N."/>
            <person name="Seo M."/>
            <person name="Sato S."/>
            <person name="Yamada T."/>
            <person name="Mori H."/>
            <person name="Tajima N."/>
            <person name="Moriyama T."/>
            <person name="Ikeuchi M."/>
            <person name="Watanabe M."/>
            <person name="Wada H."/>
            <person name="Kobayashi K."/>
            <person name="Saito M."/>
            <person name="Masuda T."/>
            <person name="Sasaki-Sekimoto Y."/>
            <person name="Mashiguchi K."/>
            <person name="Awai K."/>
            <person name="Shimojima M."/>
            <person name="Masuda S."/>
            <person name="Iwai M."/>
            <person name="Nobusawa T."/>
            <person name="Narise T."/>
            <person name="Kondo S."/>
            <person name="Saito H."/>
            <person name="Sato R."/>
            <person name="Murakawa M."/>
            <person name="Ihara Y."/>
            <person name="Oshima-Yamada Y."/>
            <person name="Ohtaka K."/>
            <person name="Satoh M."/>
            <person name="Sonobe K."/>
            <person name="Ishii M."/>
            <person name="Ohtani R."/>
            <person name="Kanamori-Sato M."/>
            <person name="Honoki R."/>
            <person name="Miyazaki D."/>
            <person name="Mochizuki H."/>
            <person name="Umetsu J."/>
            <person name="Higashi K."/>
            <person name="Shibata D."/>
            <person name="Kamiya Y."/>
            <person name="Sato N."/>
            <person name="Nakamura Y."/>
            <person name="Tabata S."/>
            <person name="Ida S."/>
            <person name="Kurokawa K."/>
            <person name="Ohta H."/>
        </authorList>
    </citation>
    <scope>NUCLEOTIDE SEQUENCE [LARGE SCALE GENOMIC DNA]</scope>
    <source>
        <strain evidence="3 4">NIES-2285</strain>
    </source>
</reference>
<proteinExistence type="predicted"/>
<dbReference type="CDD" id="cd00085">
    <property type="entry name" value="HNHc"/>
    <property type="match status" value="1"/>
</dbReference>
<dbReference type="GO" id="GO:0008270">
    <property type="term" value="F:zinc ion binding"/>
    <property type="evidence" value="ECO:0007669"/>
    <property type="project" value="InterPro"/>
</dbReference>
<dbReference type="Gene3D" id="1.10.30.50">
    <property type="match status" value="1"/>
</dbReference>
<dbReference type="Proteomes" id="UP000054558">
    <property type="component" value="Unassembled WGS sequence"/>
</dbReference>
<name>A0A1Y1IS32_KLENI</name>
<feature type="region of interest" description="Disordered" evidence="1">
    <location>
        <begin position="265"/>
        <end position="287"/>
    </location>
</feature>
<organism evidence="3 4">
    <name type="scientific">Klebsormidium nitens</name>
    <name type="common">Green alga</name>
    <name type="synonym">Ulothrix nitens</name>
    <dbReference type="NCBI Taxonomy" id="105231"/>
    <lineage>
        <taxon>Eukaryota</taxon>
        <taxon>Viridiplantae</taxon>
        <taxon>Streptophyta</taxon>
        <taxon>Klebsormidiophyceae</taxon>
        <taxon>Klebsormidiales</taxon>
        <taxon>Klebsormidiaceae</taxon>
        <taxon>Klebsormidium</taxon>
    </lineage>
</organism>
<dbReference type="InterPro" id="IPR003615">
    <property type="entry name" value="HNH_nuc"/>
</dbReference>
<dbReference type="AlphaFoldDB" id="A0A1Y1IS32"/>
<dbReference type="GO" id="GO:0003676">
    <property type="term" value="F:nucleic acid binding"/>
    <property type="evidence" value="ECO:0007669"/>
    <property type="project" value="InterPro"/>
</dbReference>
<dbReference type="Pfam" id="PF07453">
    <property type="entry name" value="NUMOD1"/>
    <property type="match status" value="1"/>
</dbReference>
<feature type="domain" description="HNH nuclease" evidence="2">
    <location>
        <begin position="250"/>
        <end position="299"/>
    </location>
</feature>
<sequence>MVKKPSQTKNAIYLRELRAKAKAAKGPKPQRPLIPPPQGAEATTLWKQHHAYQTYYGRPDGQIWSAKLGKVLQGTLHPNGYNLINIDGKMVRRSRFNLSLSQGRAIGEGMECDHIVPISRGGGDAWSNLQELTKEAHRRKTALDNPEAGTKRGITMGVPIIASHAATGDDTRFDSVIAAARELKIHHVFIERSLRADLPGERWLEAVSSWGLLPKIRASDRGRIQDSRRRRSYGCDKHGYKVFGAAIDKKNRDLKVHDVIARTFLEPPPSSEHTPDHINGDPSDNRVENLRWATPTEQGRNKSNNRRVIQLDSVTGHHLVVFGSIAEAAEAVRISESNIRAVAGGLKRIAGGFKWIYLEALHT</sequence>
<feature type="domain" description="HNH nuclease" evidence="2">
    <location>
        <begin position="79"/>
        <end position="138"/>
    </location>
</feature>
<protein>
    <submittedName>
        <fullName evidence="3">HNH endonuclease</fullName>
    </submittedName>
</protein>
<keyword evidence="4" id="KW-1185">Reference proteome</keyword>
<dbReference type="OrthoDB" id="2438771at2759"/>
<dbReference type="Pfam" id="PF13392">
    <property type="entry name" value="HNH_3"/>
    <property type="match status" value="1"/>
</dbReference>
<dbReference type="InterPro" id="IPR010896">
    <property type="entry name" value="NUMOD1"/>
</dbReference>
<keyword evidence="3" id="KW-0378">Hydrolase</keyword>
<dbReference type="InterPro" id="IPR002711">
    <property type="entry name" value="HNH"/>
</dbReference>
<dbReference type="Gene3D" id="3.90.75.20">
    <property type="match status" value="1"/>
</dbReference>
<keyword evidence="3" id="KW-0540">Nuclease</keyword>
<dbReference type="GO" id="GO:0004519">
    <property type="term" value="F:endonuclease activity"/>
    <property type="evidence" value="ECO:0007669"/>
    <property type="project" value="UniProtKB-KW"/>
</dbReference>
<evidence type="ECO:0000313" key="4">
    <source>
        <dbReference type="Proteomes" id="UP000054558"/>
    </source>
</evidence>
<dbReference type="SMART" id="SM00507">
    <property type="entry name" value="HNHc"/>
    <property type="match status" value="2"/>
</dbReference>
<feature type="compositionally biased region" description="Basic and acidic residues" evidence="1">
    <location>
        <begin position="273"/>
        <end position="287"/>
    </location>
</feature>
<dbReference type="SUPFAM" id="SSF54060">
    <property type="entry name" value="His-Me finger endonucleases"/>
    <property type="match status" value="2"/>
</dbReference>
<keyword evidence="3" id="KW-0255">Endonuclease</keyword>
<evidence type="ECO:0000259" key="2">
    <source>
        <dbReference type="SMART" id="SM00507"/>
    </source>
</evidence>